<dbReference type="Ensembl" id="ENSSAUT00010070283.1">
    <property type="protein sequence ID" value="ENSSAUP00010067138.1"/>
    <property type="gene ID" value="ENSSAUG00010026704.1"/>
</dbReference>
<protein>
    <recommendedName>
        <fullName evidence="1">Reverse transcriptase domain-containing protein</fullName>
    </recommendedName>
</protein>
<keyword evidence="3" id="KW-1185">Reference proteome</keyword>
<proteinExistence type="predicted"/>
<reference evidence="2" key="3">
    <citation type="submission" date="2025-09" db="UniProtKB">
        <authorList>
            <consortium name="Ensembl"/>
        </authorList>
    </citation>
    <scope>IDENTIFICATION</scope>
</reference>
<dbReference type="SUPFAM" id="SSF56672">
    <property type="entry name" value="DNA/RNA polymerases"/>
    <property type="match status" value="1"/>
</dbReference>
<dbReference type="InterPro" id="IPR000477">
    <property type="entry name" value="RT_dom"/>
</dbReference>
<dbReference type="InterPro" id="IPR043502">
    <property type="entry name" value="DNA/RNA_pol_sf"/>
</dbReference>
<evidence type="ECO:0000313" key="3">
    <source>
        <dbReference type="Proteomes" id="UP000472265"/>
    </source>
</evidence>
<dbReference type="AlphaFoldDB" id="A0A671YW96"/>
<dbReference type="PANTHER" id="PTHR33332">
    <property type="entry name" value="REVERSE TRANSCRIPTASE DOMAIN-CONTAINING PROTEIN"/>
    <property type="match status" value="1"/>
</dbReference>
<dbReference type="InterPro" id="IPR005135">
    <property type="entry name" value="Endo/exonuclease/phosphatase"/>
</dbReference>
<dbReference type="GeneTree" id="ENSGT01150000286909"/>
<dbReference type="InParanoid" id="A0A671YW96"/>
<accession>A0A671YW96</accession>
<dbReference type="Gene3D" id="3.60.10.10">
    <property type="entry name" value="Endonuclease/exonuclease/phosphatase"/>
    <property type="match status" value="1"/>
</dbReference>
<dbReference type="GO" id="GO:0003824">
    <property type="term" value="F:catalytic activity"/>
    <property type="evidence" value="ECO:0007669"/>
    <property type="project" value="InterPro"/>
</dbReference>
<dbReference type="SUPFAM" id="SSF56219">
    <property type="entry name" value="DNase I-like"/>
    <property type="match status" value="1"/>
</dbReference>
<organism evidence="2 3">
    <name type="scientific">Sparus aurata</name>
    <name type="common">Gilthead sea bream</name>
    <dbReference type="NCBI Taxonomy" id="8175"/>
    <lineage>
        <taxon>Eukaryota</taxon>
        <taxon>Metazoa</taxon>
        <taxon>Chordata</taxon>
        <taxon>Craniata</taxon>
        <taxon>Vertebrata</taxon>
        <taxon>Euteleostomi</taxon>
        <taxon>Actinopterygii</taxon>
        <taxon>Neopterygii</taxon>
        <taxon>Teleostei</taxon>
        <taxon>Neoteleostei</taxon>
        <taxon>Acanthomorphata</taxon>
        <taxon>Eupercaria</taxon>
        <taxon>Spariformes</taxon>
        <taxon>Sparidae</taxon>
        <taxon>Sparus</taxon>
    </lineage>
</organism>
<evidence type="ECO:0000313" key="2">
    <source>
        <dbReference type="Ensembl" id="ENSSAUP00010067138.1"/>
    </source>
</evidence>
<dbReference type="OMA" id="EMWKELE"/>
<dbReference type="InterPro" id="IPR036691">
    <property type="entry name" value="Endo/exonu/phosph_ase_sf"/>
</dbReference>
<dbReference type="Pfam" id="PF03372">
    <property type="entry name" value="Exo_endo_phos"/>
    <property type="match status" value="1"/>
</dbReference>
<evidence type="ECO:0000259" key="1">
    <source>
        <dbReference type="PROSITE" id="PS50878"/>
    </source>
</evidence>
<dbReference type="PROSITE" id="PS50878">
    <property type="entry name" value="RT_POL"/>
    <property type="match status" value="1"/>
</dbReference>
<dbReference type="CDD" id="cd01650">
    <property type="entry name" value="RT_nLTR_like"/>
    <property type="match status" value="1"/>
</dbReference>
<reference evidence="2" key="1">
    <citation type="submission" date="2021-04" db="EMBL/GenBank/DDBJ databases">
        <authorList>
            <consortium name="Wellcome Sanger Institute Data Sharing"/>
        </authorList>
    </citation>
    <scope>NUCLEOTIDE SEQUENCE [LARGE SCALE GENOMIC DNA]</scope>
</reference>
<reference evidence="2" key="2">
    <citation type="submission" date="2025-08" db="UniProtKB">
        <authorList>
            <consortium name="Ensembl"/>
        </authorList>
    </citation>
    <scope>IDENTIFICATION</scope>
</reference>
<name>A0A671YW96_SPAAU</name>
<dbReference type="Pfam" id="PF00078">
    <property type="entry name" value="RVT_1"/>
    <property type="match status" value="1"/>
</dbReference>
<feature type="domain" description="Reverse transcriptase" evidence="1">
    <location>
        <begin position="420"/>
        <end position="699"/>
    </location>
</feature>
<dbReference type="Proteomes" id="UP000472265">
    <property type="component" value="Chromosome 10"/>
</dbReference>
<sequence>MRLLHRVFLTLVNPVLQGGGGGLALLHRDNLRVTPVNVPHHSSFECLAAKLTGPKPTIIVTIYRPPKPSAVFLNEFSSLLTSVCAMSPTVILLGDFNIHIDNPSSTFANDFTSLLDCLGITQHVNLPTHNKGHILDLICCTDITPTNLDITDFPISDHKAVLFDIHTQLHKVKEQRTISFRNIKHINTTDLSTLISSYPSPPPASSPADLVTHYNNCLSSSLKTLAPLKTRSVSFNHTAPWFTPDLRQLKATGRRLERLYKKTGLTVHSQMYSDHLHHYKNALITAKSSYYSNLINTGTGNNRVLFATISHLIQTPKTLPPDISTDQCTAFLDFFSSKINTIHQQLASSCISSKDPAWMITSGQPLISSLSDFTPVSEHTISDLIHKAKATTCQLDPLPTSLVKACLPSISPMITNIINSSLTTGTVPPTLKLAAITPILKKPGTDPNDLNLYRPISNLPFISKTLERVVAAQLQSHLDTYKLHEPFQSGFRPKHSTETALVKITNDLLCAADSGLLTILILLDLSAAFDTISHTLLLDRLAGIGITGAALRWFTSYLTDRQHFVQIRDHKSGCSGVSLGVPQGSVLGPLLFIIYLLPLGTILRHHGILFHCYADDTQVYISSKPNAAIPPTSLSTCLEDIRSWMSRNFLKLNGNKTEALLIGSKSTLTKSQHTPAPPIIIDGFPVPFSPQVKSLGVILDSTLSFAPHIKNITRTAFFHLRNISRLRPSLSQSSTEILVHSLVTSRIDYCNAILTGLPTKLINRLQIIQNSAARIITRTKSSDHITPILIQLHWLPVQYRIHYKNLLLTYKALHHLAPTYLCNLLHEYSPSRTLRSTSAGLLTIPTPRLSTMGARAFSCSAPRLWNSLPPHIRQSDSITTFKSKLKTHLFKLAYSL</sequence>